<protein>
    <submittedName>
        <fullName evidence="7">Curli production assembly protein CsgG</fullName>
    </submittedName>
</protein>
<feature type="signal peptide" evidence="6">
    <location>
        <begin position="1"/>
        <end position="18"/>
    </location>
</feature>
<keyword evidence="2 6" id="KW-0732">Signal</keyword>
<evidence type="ECO:0000256" key="2">
    <source>
        <dbReference type="ARBA" id="ARBA00022729"/>
    </source>
</evidence>
<evidence type="ECO:0000256" key="3">
    <source>
        <dbReference type="ARBA" id="ARBA00023136"/>
    </source>
</evidence>
<keyword evidence="5" id="KW-0449">Lipoprotein</keyword>
<dbReference type="InterPro" id="IPR005534">
    <property type="entry name" value="Curli_assmbl/transp-comp_CsgG"/>
</dbReference>
<comment type="caution">
    <text evidence="7">The sequence shown here is derived from an EMBL/GenBank/DDBJ whole genome shotgun (WGS) entry which is preliminary data.</text>
</comment>
<keyword evidence="1" id="KW-1003">Cell membrane</keyword>
<dbReference type="PANTHER" id="PTHR41164:SF1">
    <property type="entry name" value="CURLI PRODUCTION ASSEMBLY_TRANSPORT COMPONENT CSGG"/>
    <property type="match status" value="1"/>
</dbReference>
<dbReference type="RefSeq" id="WP_252818531.1">
    <property type="nucleotide sequence ID" value="NZ_JAMXQS010000005.1"/>
</dbReference>
<evidence type="ECO:0000256" key="5">
    <source>
        <dbReference type="ARBA" id="ARBA00023288"/>
    </source>
</evidence>
<dbReference type="Proteomes" id="UP001205906">
    <property type="component" value="Unassembled WGS sequence"/>
</dbReference>
<keyword evidence="4" id="KW-0564">Palmitate</keyword>
<evidence type="ECO:0000256" key="1">
    <source>
        <dbReference type="ARBA" id="ARBA00022475"/>
    </source>
</evidence>
<dbReference type="Gene3D" id="3.40.50.10610">
    <property type="entry name" value="ABC-type transport auxiliary lipoprotein component"/>
    <property type="match status" value="2"/>
</dbReference>
<evidence type="ECO:0000313" key="8">
    <source>
        <dbReference type="Proteomes" id="UP001205906"/>
    </source>
</evidence>
<evidence type="ECO:0000313" key="7">
    <source>
        <dbReference type="EMBL" id="MCO6050141.1"/>
    </source>
</evidence>
<sequence>MGFLKAAAALTAASVLVAGCQTGQQLATPPAKLESMTRTTKRIEDVPPPAQAVDVAVYDFPDLTGQAKPNESFAEYSRAVTQGGANILVDVLKSAGQGRWFRVVERSGLKNLVQERTLIENTQRAYGGSAGGALPPVRFAGLILEGGIVGYDSNERTGGAGAKYLGIGGDVSYRSDLVTVALRAVSVQNGEILVSTTTSKQIYSFMARGGAYKFAAPAELLEIELGTSYNDPGHLAVREAIELAVYSLIMEGVKKGLWKLEDPARGMALVSEFGKTYQRALPRSQPGKPQS</sequence>
<reference evidence="7 8" key="1">
    <citation type="submission" date="2022-06" db="EMBL/GenBank/DDBJ databases">
        <title>Mesorhizobium sp. strain RP14 Genome sequencing and assembly.</title>
        <authorList>
            <person name="Kim I."/>
        </authorList>
    </citation>
    <scope>NUCLEOTIDE SEQUENCE [LARGE SCALE GENOMIC DNA]</scope>
    <source>
        <strain evidence="8">RP14(2022)</strain>
    </source>
</reference>
<organism evidence="7 8">
    <name type="scientific">Mesorhizobium liriopis</name>
    <dbReference type="NCBI Taxonomy" id="2953882"/>
    <lineage>
        <taxon>Bacteria</taxon>
        <taxon>Pseudomonadati</taxon>
        <taxon>Pseudomonadota</taxon>
        <taxon>Alphaproteobacteria</taxon>
        <taxon>Hyphomicrobiales</taxon>
        <taxon>Phyllobacteriaceae</taxon>
        <taxon>Mesorhizobium</taxon>
    </lineage>
</organism>
<name>A0ABT1C5Q0_9HYPH</name>
<dbReference type="Pfam" id="PF03783">
    <property type="entry name" value="CsgG"/>
    <property type="match status" value="1"/>
</dbReference>
<dbReference type="EMBL" id="JAMXQS010000005">
    <property type="protein sequence ID" value="MCO6050141.1"/>
    <property type="molecule type" value="Genomic_DNA"/>
</dbReference>
<accession>A0ABT1C5Q0</accession>
<evidence type="ECO:0000256" key="4">
    <source>
        <dbReference type="ARBA" id="ARBA00023139"/>
    </source>
</evidence>
<dbReference type="PANTHER" id="PTHR41164">
    <property type="entry name" value="CURLI PRODUCTION ASSEMBLY/TRANSPORT COMPONENT CSGG"/>
    <property type="match status" value="1"/>
</dbReference>
<proteinExistence type="predicted"/>
<dbReference type="PROSITE" id="PS51257">
    <property type="entry name" value="PROKAR_LIPOPROTEIN"/>
    <property type="match status" value="1"/>
</dbReference>
<gene>
    <name evidence="7" type="ORF">NGM99_10085</name>
</gene>
<keyword evidence="3" id="KW-0472">Membrane</keyword>
<evidence type="ECO:0000256" key="6">
    <source>
        <dbReference type="SAM" id="SignalP"/>
    </source>
</evidence>
<keyword evidence="8" id="KW-1185">Reference proteome</keyword>
<feature type="chain" id="PRO_5047332456" evidence="6">
    <location>
        <begin position="19"/>
        <end position="291"/>
    </location>
</feature>